<keyword evidence="1" id="KW-0472">Membrane</keyword>
<evidence type="ECO:0000313" key="3">
    <source>
        <dbReference type="Proteomes" id="UP000176404"/>
    </source>
</evidence>
<dbReference type="STRING" id="1802517.A2892_02065"/>
<reference evidence="2 3" key="1">
    <citation type="journal article" date="2016" name="Nat. Commun.">
        <title>Thousands of microbial genomes shed light on interconnected biogeochemical processes in an aquifer system.</title>
        <authorList>
            <person name="Anantharaman K."/>
            <person name="Brown C.T."/>
            <person name="Hug L.A."/>
            <person name="Sharon I."/>
            <person name="Castelle C.J."/>
            <person name="Probst A.J."/>
            <person name="Thomas B.C."/>
            <person name="Singh A."/>
            <person name="Wilkins M.J."/>
            <person name="Karaoz U."/>
            <person name="Brodie E.L."/>
            <person name="Williams K.H."/>
            <person name="Hubbard S.S."/>
            <person name="Banfield J.F."/>
        </authorList>
    </citation>
    <scope>NUCLEOTIDE SEQUENCE [LARGE SCALE GENOMIC DNA]</scope>
</reference>
<accession>A0A1F8B9V9</accession>
<organism evidence="2 3">
    <name type="scientific">Candidatus Woesebacteria bacterium RIFCSPLOWO2_01_FULL_39_10b</name>
    <dbReference type="NCBI Taxonomy" id="1802517"/>
    <lineage>
        <taxon>Bacteria</taxon>
        <taxon>Candidatus Woeseibacteriota</taxon>
    </lineage>
</organism>
<comment type="caution">
    <text evidence="2">The sequence shown here is derived from an EMBL/GenBank/DDBJ whole genome shotgun (WGS) entry which is preliminary data.</text>
</comment>
<keyword evidence="1" id="KW-0812">Transmembrane</keyword>
<feature type="transmembrane region" description="Helical" evidence="1">
    <location>
        <begin position="38"/>
        <end position="59"/>
    </location>
</feature>
<sequence>MIKKIFRFLAEYFVFLGGLLFIFTMGAIYAFLQPEGTLVNITFLIIVVGWIIFLIKYFWDLVEKDKKA</sequence>
<keyword evidence="1" id="KW-1133">Transmembrane helix</keyword>
<protein>
    <submittedName>
        <fullName evidence="2">Uncharacterized protein</fullName>
    </submittedName>
</protein>
<evidence type="ECO:0000313" key="2">
    <source>
        <dbReference type="EMBL" id="OGM60807.1"/>
    </source>
</evidence>
<feature type="transmembrane region" description="Helical" evidence="1">
    <location>
        <begin position="12"/>
        <end position="32"/>
    </location>
</feature>
<dbReference type="AlphaFoldDB" id="A0A1F8B9V9"/>
<dbReference type="EMBL" id="MGHD01000003">
    <property type="protein sequence ID" value="OGM60807.1"/>
    <property type="molecule type" value="Genomic_DNA"/>
</dbReference>
<evidence type="ECO:0000256" key="1">
    <source>
        <dbReference type="SAM" id="Phobius"/>
    </source>
</evidence>
<dbReference type="Proteomes" id="UP000176404">
    <property type="component" value="Unassembled WGS sequence"/>
</dbReference>
<proteinExistence type="predicted"/>
<name>A0A1F8B9V9_9BACT</name>
<gene>
    <name evidence="2" type="ORF">A2892_02065</name>
</gene>